<dbReference type="EMBL" id="JAFEMC010000001">
    <property type="protein sequence ID" value="MBM6575276.1"/>
    <property type="molecule type" value="Genomic_DNA"/>
</dbReference>
<keyword evidence="3" id="KW-1133">Transmembrane helix</keyword>
<evidence type="ECO:0000313" key="4">
    <source>
        <dbReference type="EMBL" id="MBM6575276.1"/>
    </source>
</evidence>
<comment type="caution">
    <text evidence="4">The sequence shown here is derived from an EMBL/GenBank/DDBJ whole genome shotgun (WGS) entry which is preliminary data.</text>
</comment>
<dbReference type="InterPro" id="IPR029025">
    <property type="entry name" value="T3SS_substrate_exporter_C"/>
</dbReference>
<dbReference type="PRINTS" id="PR00950">
    <property type="entry name" value="TYPE3IMSPROT"/>
</dbReference>
<feature type="transmembrane region" description="Helical" evidence="3">
    <location>
        <begin position="34"/>
        <end position="55"/>
    </location>
</feature>
<name>A0ABS2D2Y0_9SPHN</name>
<dbReference type="PANTHER" id="PTHR30531">
    <property type="entry name" value="FLAGELLAR BIOSYNTHETIC PROTEIN FLHB"/>
    <property type="match status" value="1"/>
</dbReference>
<dbReference type="PANTHER" id="PTHR30531:SF14">
    <property type="entry name" value="SURFACE PRESENTATION OF ANTIGENS PROTEIN SPAS"/>
    <property type="match status" value="1"/>
</dbReference>
<dbReference type="InterPro" id="IPR006135">
    <property type="entry name" value="T3SS_substrate_exporter"/>
</dbReference>
<dbReference type="Gene3D" id="3.40.1690.10">
    <property type="entry name" value="secretion proteins EscU"/>
    <property type="match status" value="1"/>
</dbReference>
<comment type="similarity">
    <text evidence="1">Belongs to the type III secretion exporter family.</text>
</comment>
<evidence type="ECO:0000256" key="3">
    <source>
        <dbReference type="SAM" id="Phobius"/>
    </source>
</evidence>
<feature type="region of interest" description="Disordered" evidence="2">
    <location>
        <begin position="1"/>
        <end position="24"/>
    </location>
</feature>
<feature type="transmembrane region" description="Helical" evidence="3">
    <location>
        <begin position="147"/>
        <end position="165"/>
    </location>
</feature>
<proteinExistence type="inferred from homology"/>
<reference evidence="4 5" key="1">
    <citation type="submission" date="2020-12" db="EMBL/GenBank/DDBJ databases">
        <title>Sphingomonas sp.</title>
        <authorList>
            <person name="Kim M.K."/>
        </authorList>
    </citation>
    <scope>NUCLEOTIDE SEQUENCE [LARGE SCALE GENOMIC DNA]</scope>
    <source>
        <strain evidence="4 5">BT552</strain>
    </source>
</reference>
<organism evidence="4 5">
    <name type="scientific">Sphingomonas longa</name>
    <dbReference type="NCBI Taxonomy" id="2778730"/>
    <lineage>
        <taxon>Bacteria</taxon>
        <taxon>Pseudomonadati</taxon>
        <taxon>Pseudomonadota</taxon>
        <taxon>Alphaproteobacteria</taxon>
        <taxon>Sphingomonadales</taxon>
        <taxon>Sphingomonadaceae</taxon>
        <taxon>Sphingomonas</taxon>
    </lineage>
</organism>
<feature type="transmembrane region" description="Helical" evidence="3">
    <location>
        <begin position="206"/>
        <end position="224"/>
    </location>
</feature>
<evidence type="ECO:0000256" key="1">
    <source>
        <dbReference type="ARBA" id="ARBA00010690"/>
    </source>
</evidence>
<evidence type="ECO:0000313" key="5">
    <source>
        <dbReference type="Proteomes" id="UP000763641"/>
    </source>
</evidence>
<dbReference type="SUPFAM" id="SSF160544">
    <property type="entry name" value="EscU C-terminal domain-like"/>
    <property type="match status" value="1"/>
</dbReference>
<dbReference type="RefSeq" id="WP_204194029.1">
    <property type="nucleotide sequence ID" value="NZ_JAFEMC010000001.1"/>
</dbReference>
<feature type="transmembrane region" description="Helical" evidence="3">
    <location>
        <begin position="75"/>
        <end position="103"/>
    </location>
</feature>
<keyword evidence="3" id="KW-0472">Membrane</keyword>
<sequence length="379" mass="41108">MAQQNDSGDKTEQPTPKKLADARKRGDVAKSKDVTATAVLFVWFVVMAFGVRFAGDYIVGLFDAGFTMIGRGDPFPIALASLGHASIVALLVITAVALVPAALAGVLAEFLQAGGVFTMEKMTPSFDKMNPVEGIKRMFSLDNVIELLKTIAKAALIVFVIWLVLRGSLGDILGKTGPLLVGETEVDGRPAAAAALAFTGELVRDALLWTFGVFLLVAVLDFGWQKHSYTKKLRMSLRDIRDESKENEGNPQIKQQRRQLHEEWSSQNSVGAARSANVLVVNPTHIAIAIDYDRETCPVPTMSAKGEGPLAKAMREAAEEAGVPIIRHVPVARKLYEDCGVDDVIPRDMFDAIAQIILWAQRVRDGEAGDRPVDLSENA</sequence>
<protein>
    <submittedName>
        <fullName evidence="4">EscU/YscU/HrcU family type III secretion system export apparatus switch protein</fullName>
    </submittedName>
</protein>
<dbReference type="Gene3D" id="6.10.250.2080">
    <property type="match status" value="1"/>
</dbReference>
<dbReference type="Pfam" id="PF01312">
    <property type="entry name" value="Bac_export_2"/>
    <property type="match status" value="1"/>
</dbReference>
<accession>A0ABS2D2Y0</accession>
<gene>
    <name evidence="4" type="ORF">ILT43_02755</name>
</gene>
<keyword evidence="5" id="KW-1185">Reference proteome</keyword>
<keyword evidence="3" id="KW-0812">Transmembrane</keyword>
<evidence type="ECO:0000256" key="2">
    <source>
        <dbReference type="SAM" id="MobiDB-lite"/>
    </source>
</evidence>
<dbReference type="Proteomes" id="UP000763641">
    <property type="component" value="Unassembled WGS sequence"/>
</dbReference>
<feature type="region of interest" description="Disordered" evidence="2">
    <location>
        <begin position="243"/>
        <end position="266"/>
    </location>
</feature>